<dbReference type="GO" id="GO:0045490">
    <property type="term" value="P:pectin catabolic process"/>
    <property type="evidence" value="ECO:0007669"/>
    <property type="project" value="UniProtKB-UniPathway"/>
</dbReference>
<evidence type="ECO:0000256" key="1">
    <source>
        <dbReference type="ARBA" id="ARBA00005184"/>
    </source>
</evidence>
<evidence type="ECO:0000313" key="9">
    <source>
        <dbReference type="Proteomes" id="UP000479710"/>
    </source>
</evidence>
<dbReference type="PANTHER" id="PTHR31321:SF135">
    <property type="entry name" value="OS11G0659600 PROTEIN"/>
    <property type="match status" value="1"/>
</dbReference>
<evidence type="ECO:0000256" key="3">
    <source>
        <dbReference type="ARBA" id="ARBA00013229"/>
    </source>
</evidence>
<keyword evidence="4" id="KW-0378">Hydrolase</keyword>
<dbReference type="OrthoDB" id="2019149at2759"/>
<dbReference type="GO" id="GO:0042545">
    <property type="term" value="P:cell wall modification"/>
    <property type="evidence" value="ECO:0007669"/>
    <property type="project" value="InterPro"/>
</dbReference>
<dbReference type="GO" id="GO:0030599">
    <property type="term" value="F:pectinesterase activity"/>
    <property type="evidence" value="ECO:0007669"/>
    <property type="project" value="UniProtKB-EC"/>
</dbReference>
<name>A0A6G1C6W3_9ORYZ</name>
<dbReference type="PANTHER" id="PTHR31321">
    <property type="entry name" value="ACYL-COA THIOESTER HYDROLASE YBHC-RELATED"/>
    <property type="match status" value="1"/>
</dbReference>
<dbReference type="UniPathway" id="UPA00545">
    <property type="reaction ID" value="UER00823"/>
</dbReference>
<dbReference type="EMBL" id="SPHZ02000010">
    <property type="protein sequence ID" value="KAF0896208.1"/>
    <property type="molecule type" value="Genomic_DNA"/>
</dbReference>
<evidence type="ECO:0000256" key="6">
    <source>
        <dbReference type="SAM" id="MobiDB-lite"/>
    </source>
</evidence>
<comment type="caution">
    <text evidence="8">The sequence shown here is derived from an EMBL/GenBank/DDBJ whole genome shotgun (WGS) entry which is preliminary data.</text>
</comment>
<evidence type="ECO:0000256" key="2">
    <source>
        <dbReference type="ARBA" id="ARBA00008891"/>
    </source>
</evidence>
<dbReference type="Pfam" id="PF01095">
    <property type="entry name" value="Pectinesterase"/>
    <property type="match status" value="1"/>
</dbReference>
<sequence>MEGEKACGRSSHGEAPDPRSDLADLHGRRLRRCLARLGRGGSNGAVVLENGMGGVNGGQGALYDDKGLHYFKECTINGGVDAIFGFGRSFYDGCRAVVSKPAATATVPTAPPQRAAKNKAAAEEANTVDSGFAFYNGTIKAGGATPGDKVYLGRAWDDSSFVVYFTTKMANEVVPIGYECWSIQKPADGGVYYGVYKRSGPGLDASKKMGWAKELDDGQAFAYEFIDFVEGATWILPQPAPPD</sequence>
<keyword evidence="5" id="KW-0063">Aspartyl esterase</keyword>
<dbReference type="InterPro" id="IPR000070">
    <property type="entry name" value="Pectinesterase_cat"/>
</dbReference>
<dbReference type="InterPro" id="IPR011050">
    <property type="entry name" value="Pectin_lyase_fold/virulence"/>
</dbReference>
<protein>
    <recommendedName>
        <fullName evidence="3">pectinesterase</fullName>
        <ecNumber evidence="3">3.1.1.11</ecNumber>
    </recommendedName>
</protein>
<evidence type="ECO:0000256" key="5">
    <source>
        <dbReference type="ARBA" id="ARBA00023085"/>
    </source>
</evidence>
<evidence type="ECO:0000259" key="7">
    <source>
        <dbReference type="Pfam" id="PF01095"/>
    </source>
</evidence>
<dbReference type="Proteomes" id="UP000479710">
    <property type="component" value="Unassembled WGS sequence"/>
</dbReference>
<dbReference type="EC" id="3.1.1.11" evidence="3"/>
<comment type="pathway">
    <text evidence="1">Glycan metabolism; pectin degradation; 2-dehydro-3-deoxy-D-gluconate from pectin: step 1/5.</text>
</comment>
<comment type="similarity">
    <text evidence="2">Belongs to the pectinesterase family.</text>
</comment>
<proteinExistence type="inferred from homology"/>
<dbReference type="AlphaFoldDB" id="A0A6G1C6W3"/>
<evidence type="ECO:0000256" key="4">
    <source>
        <dbReference type="ARBA" id="ARBA00022801"/>
    </source>
</evidence>
<reference evidence="8 9" key="1">
    <citation type="submission" date="2019-11" db="EMBL/GenBank/DDBJ databases">
        <title>Whole genome sequence of Oryza granulata.</title>
        <authorList>
            <person name="Li W."/>
        </authorList>
    </citation>
    <scope>NUCLEOTIDE SEQUENCE [LARGE SCALE GENOMIC DNA]</scope>
    <source>
        <strain evidence="9">cv. Menghai</strain>
        <tissue evidence="8">Leaf</tissue>
    </source>
</reference>
<gene>
    <name evidence="8" type="ORF">E2562_019694</name>
</gene>
<dbReference type="Gene3D" id="2.160.20.10">
    <property type="entry name" value="Single-stranded right-handed beta-helix, Pectin lyase-like"/>
    <property type="match status" value="1"/>
</dbReference>
<dbReference type="SUPFAM" id="SSF51126">
    <property type="entry name" value="Pectin lyase-like"/>
    <property type="match status" value="1"/>
</dbReference>
<evidence type="ECO:0000313" key="8">
    <source>
        <dbReference type="EMBL" id="KAF0896208.1"/>
    </source>
</evidence>
<feature type="domain" description="Pectinesterase catalytic" evidence="7">
    <location>
        <begin position="55"/>
        <end position="231"/>
    </location>
</feature>
<dbReference type="InterPro" id="IPR012334">
    <property type="entry name" value="Pectin_lyas_fold"/>
</dbReference>
<keyword evidence="9" id="KW-1185">Reference proteome</keyword>
<organism evidence="8 9">
    <name type="scientific">Oryza meyeriana var. granulata</name>
    <dbReference type="NCBI Taxonomy" id="110450"/>
    <lineage>
        <taxon>Eukaryota</taxon>
        <taxon>Viridiplantae</taxon>
        <taxon>Streptophyta</taxon>
        <taxon>Embryophyta</taxon>
        <taxon>Tracheophyta</taxon>
        <taxon>Spermatophyta</taxon>
        <taxon>Magnoliopsida</taxon>
        <taxon>Liliopsida</taxon>
        <taxon>Poales</taxon>
        <taxon>Poaceae</taxon>
        <taxon>BOP clade</taxon>
        <taxon>Oryzoideae</taxon>
        <taxon>Oryzeae</taxon>
        <taxon>Oryzinae</taxon>
        <taxon>Oryza</taxon>
        <taxon>Oryza meyeriana</taxon>
    </lineage>
</organism>
<feature type="region of interest" description="Disordered" evidence="6">
    <location>
        <begin position="1"/>
        <end position="23"/>
    </location>
</feature>
<accession>A0A6G1C6W3</accession>